<sequence>MINLEYISLQKLEELLPNSILEQLNEKLLKENRCKAYNCVFYIDNRCIDCDNDEYVGMFEKLVKQCPFIFEDKNKNGITLDDIICHVDHGSALYTKCIFSVEESEKILDSVDPKYLKYFQIMRVRKYSTVCVYSEISEYVGYGIFPHGLHKYEHSGHSDHTVYIDTFK</sequence>
<accession>A0A481Z442</accession>
<dbReference type="EMBL" id="MK500439">
    <property type="protein sequence ID" value="QBK89759.1"/>
    <property type="molecule type" value="Genomic_DNA"/>
</dbReference>
<name>A0A481Z442_9VIRU</name>
<proteinExistence type="predicted"/>
<reference evidence="1" key="1">
    <citation type="journal article" date="2019" name="MBio">
        <title>Virus Genomes from Deep Sea Sediments Expand the Ocean Megavirome and Support Independent Origins of Viral Gigantism.</title>
        <authorList>
            <person name="Backstrom D."/>
            <person name="Yutin N."/>
            <person name="Jorgensen S.L."/>
            <person name="Dharamshi J."/>
            <person name="Homa F."/>
            <person name="Zaremba-Niedwiedzka K."/>
            <person name="Spang A."/>
            <person name="Wolf Y.I."/>
            <person name="Koonin E.V."/>
            <person name="Ettema T.J."/>
        </authorList>
    </citation>
    <scope>NUCLEOTIDE SEQUENCE</scope>
</reference>
<organism evidence="1">
    <name type="scientific">Pithovirus LCPAC101</name>
    <dbReference type="NCBI Taxonomy" id="2506586"/>
    <lineage>
        <taxon>Viruses</taxon>
        <taxon>Pithoviruses</taxon>
    </lineage>
</organism>
<evidence type="ECO:0000313" key="1">
    <source>
        <dbReference type="EMBL" id="QBK89759.1"/>
    </source>
</evidence>
<protein>
    <submittedName>
        <fullName evidence="1">Uncharacterized protein</fullName>
    </submittedName>
</protein>
<gene>
    <name evidence="1" type="ORF">LCPAC101_00420</name>
</gene>